<dbReference type="InterPro" id="IPR021109">
    <property type="entry name" value="Peptidase_aspartic_dom_sf"/>
</dbReference>
<dbReference type="STRING" id="5353.A0A1Q3E0E8"/>
<feature type="region of interest" description="Disordered" evidence="5">
    <location>
        <begin position="490"/>
        <end position="512"/>
    </location>
</feature>
<comment type="similarity">
    <text evidence="1 4">Belongs to the peptidase A1 family.</text>
</comment>
<keyword evidence="2 4" id="KW-0064">Aspartyl protease</keyword>
<feature type="active site" evidence="3">
    <location>
        <position position="136"/>
    </location>
</feature>
<dbReference type="Pfam" id="PF00026">
    <property type="entry name" value="Asp"/>
    <property type="match status" value="1"/>
</dbReference>
<evidence type="ECO:0000256" key="4">
    <source>
        <dbReference type="RuleBase" id="RU000454"/>
    </source>
</evidence>
<dbReference type="InterPro" id="IPR001969">
    <property type="entry name" value="Aspartic_peptidase_AS"/>
</dbReference>
<name>A0A1Q3E0E8_LENED</name>
<dbReference type="CDD" id="cd05471">
    <property type="entry name" value="pepsin_like"/>
    <property type="match status" value="1"/>
</dbReference>
<dbReference type="GO" id="GO:0006508">
    <property type="term" value="P:proteolysis"/>
    <property type="evidence" value="ECO:0007669"/>
    <property type="project" value="UniProtKB-KW"/>
</dbReference>
<dbReference type="PANTHER" id="PTHR47966">
    <property type="entry name" value="BETA-SITE APP-CLEAVING ENZYME, ISOFORM A-RELATED"/>
    <property type="match status" value="1"/>
</dbReference>
<evidence type="ECO:0000313" key="7">
    <source>
        <dbReference type="EMBL" id="GAW00747.1"/>
    </source>
</evidence>
<dbReference type="GO" id="GO:0000324">
    <property type="term" value="C:fungal-type vacuole"/>
    <property type="evidence" value="ECO:0007669"/>
    <property type="project" value="TreeGrafter"/>
</dbReference>
<dbReference type="Gene3D" id="2.40.70.10">
    <property type="entry name" value="Acid Proteases"/>
    <property type="match status" value="2"/>
</dbReference>
<organism evidence="7 8">
    <name type="scientific">Lentinula edodes</name>
    <name type="common">Shiitake mushroom</name>
    <name type="synonym">Lentinus edodes</name>
    <dbReference type="NCBI Taxonomy" id="5353"/>
    <lineage>
        <taxon>Eukaryota</taxon>
        <taxon>Fungi</taxon>
        <taxon>Dikarya</taxon>
        <taxon>Basidiomycota</taxon>
        <taxon>Agaricomycotina</taxon>
        <taxon>Agaricomycetes</taxon>
        <taxon>Agaricomycetidae</taxon>
        <taxon>Agaricales</taxon>
        <taxon>Marasmiineae</taxon>
        <taxon>Omphalotaceae</taxon>
        <taxon>Lentinula</taxon>
    </lineage>
</organism>
<keyword evidence="4" id="KW-0378">Hydrolase</keyword>
<dbReference type="PROSITE" id="PS00141">
    <property type="entry name" value="ASP_PROTEASE"/>
    <property type="match status" value="1"/>
</dbReference>
<gene>
    <name evidence="7" type="ORF">LENED_002297</name>
</gene>
<evidence type="ECO:0000259" key="6">
    <source>
        <dbReference type="PROSITE" id="PS51767"/>
    </source>
</evidence>
<feature type="active site" evidence="3">
    <location>
        <position position="370"/>
    </location>
</feature>
<comment type="caution">
    <text evidence="7">The sequence shown here is derived from an EMBL/GenBank/DDBJ whole genome shotgun (WGS) entry which is preliminary data.</text>
</comment>
<dbReference type="AlphaFoldDB" id="A0A1Q3E0E8"/>
<sequence>MHMPGFLNGESACALIDSSFEITSKAQELIHHVTFAAVLALSSVSRATSTTTITRHVSSIAPRTPSSPLPAADFSVPITASAPRSKAKKSLMRALKESQAAQAGSNFTTVLAGSDFDEEYLTNVKFGEQEFMLIVDTGSSDTWAPQVGYACFNLDNKPVSQSQCAFGSAGFNSSASTTFTVDPGTNFNIEYADGEFLSGTVGFETVTVGGLAVKQQEIGVVNKAAWDGDGFNSGLIGFASPNLTFVFNGTNPNDDDTQIPYNPFFYSAVQQGLVSHPFLSVALDRGSFAAENSSDLDQNLGFISFGGIAPVDVISSTAITVPIQGYDAATFTPKNGSTGVTYFYYSVDVELMSFTGNHEIFGTTNNIILDSGTTLDYVPTDVADAFAAAFDPPAVKDDDFGVYTVVCTATVPEFTVTIGGVTFTVDPADNLFPLGIQDDKGNDLCASGTFDGGPSTGAEGNVFILGDTFLHNVVATFNIETDEITLTQRAPYTSGGSDVKRRAPSSVRRRSV</sequence>
<proteinExistence type="inferred from homology"/>
<evidence type="ECO:0000313" key="8">
    <source>
        <dbReference type="Proteomes" id="UP000188533"/>
    </source>
</evidence>
<evidence type="ECO:0000256" key="3">
    <source>
        <dbReference type="PIRSR" id="PIRSR601461-1"/>
    </source>
</evidence>
<keyword evidence="8" id="KW-1185">Reference proteome</keyword>
<evidence type="ECO:0000256" key="5">
    <source>
        <dbReference type="SAM" id="MobiDB-lite"/>
    </source>
</evidence>
<evidence type="ECO:0000256" key="1">
    <source>
        <dbReference type="ARBA" id="ARBA00007447"/>
    </source>
</evidence>
<dbReference type="GO" id="GO:0004190">
    <property type="term" value="F:aspartic-type endopeptidase activity"/>
    <property type="evidence" value="ECO:0007669"/>
    <property type="project" value="UniProtKB-KW"/>
</dbReference>
<dbReference type="SUPFAM" id="SSF50630">
    <property type="entry name" value="Acid proteases"/>
    <property type="match status" value="1"/>
</dbReference>
<dbReference type="InterPro" id="IPR033121">
    <property type="entry name" value="PEPTIDASE_A1"/>
</dbReference>
<keyword evidence="4 7" id="KW-0645">Protease</keyword>
<dbReference type="PANTHER" id="PTHR47966:SF47">
    <property type="entry name" value="ENDOPEPTIDASE, PUTATIVE (AFU_ORTHOLOGUE AFUA_3G01220)-RELATED"/>
    <property type="match status" value="1"/>
</dbReference>
<dbReference type="InterPro" id="IPR034164">
    <property type="entry name" value="Pepsin-like_dom"/>
</dbReference>
<reference evidence="7 8" key="1">
    <citation type="submission" date="2016-08" db="EMBL/GenBank/DDBJ databases">
        <authorList>
            <consortium name="Lentinula edodes genome sequencing consortium"/>
            <person name="Sakamoto Y."/>
            <person name="Nakade K."/>
            <person name="Sato S."/>
            <person name="Yoshida Y."/>
            <person name="Miyazaki K."/>
            <person name="Natsume S."/>
            <person name="Konno N."/>
        </authorList>
    </citation>
    <scope>NUCLEOTIDE SEQUENCE [LARGE SCALE GENOMIC DNA]</scope>
    <source>
        <strain evidence="7 8">NBRC 111202</strain>
    </source>
</reference>
<reference evidence="7 8" key="2">
    <citation type="submission" date="2017-02" db="EMBL/GenBank/DDBJ databases">
        <title>A genome survey and senescence transcriptome analysis in Lentinula edodes.</title>
        <authorList>
            <person name="Sakamoto Y."/>
            <person name="Nakade K."/>
            <person name="Sato S."/>
            <person name="Yoshida Y."/>
            <person name="Miyazaki K."/>
            <person name="Natsume S."/>
            <person name="Konno N."/>
        </authorList>
    </citation>
    <scope>NUCLEOTIDE SEQUENCE [LARGE SCALE GENOMIC DNA]</scope>
    <source>
        <strain evidence="7 8">NBRC 111202</strain>
    </source>
</reference>
<dbReference type="InterPro" id="IPR001461">
    <property type="entry name" value="Aspartic_peptidase_A1"/>
</dbReference>
<accession>A0A1Q3E0E8</accession>
<dbReference type="Proteomes" id="UP000188533">
    <property type="component" value="Unassembled WGS sequence"/>
</dbReference>
<dbReference type="PRINTS" id="PR00792">
    <property type="entry name" value="PEPSIN"/>
</dbReference>
<feature type="domain" description="Peptidase A1" evidence="6">
    <location>
        <begin position="120"/>
        <end position="487"/>
    </location>
</feature>
<protein>
    <submittedName>
        <fullName evidence="7">Acid protease</fullName>
    </submittedName>
</protein>
<dbReference type="EMBL" id="BDGU01000036">
    <property type="protein sequence ID" value="GAW00747.1"/>
    <property type="molecule type" value="Genomic_DNA"/>
</dbReference>
<dbReference type="PROSITE" id="PS51767">
    <property type="entry name" value="PEPTIDASE_A1"/>
    <property type="match status" value="1"/>
</dbReference>
<evidence type="ECO:0000256" key="2">
    <source>
        <dbReference type="ARBA" id="ARBA00022750"/>
    </source>
</evidence>